<sequence>MAEQLIAKYFKKAPNVTTGSSEPPGISPSVTATSTHTSNITKNPKKKRNKMIETMKLKSKARNWAIGKVLDKISAEGKIRNMNNQLLSDDPERLILFNTESGDILSTERRLCESVESGDSVGLEKLGNMRVEM</sequence>
<evidence type="ECO:0000313" key="1">
    <source>
        <dbReference type="EMBL" id="CAG8460424.1"/>
    </source>
</evidence>
<proteinExistence type="predicted"/>
<reference evidence="1" key="1">
    <citation type="submission" date="2021-06" db="EMBL/GenBank/DDBJ databases">
        <authorList>
            <person name="Kallberg Y."/>
            <person name="Tangrot J."/>
            <person name="Rosling A."/>
        </authorList>
    </citation>
    <scope>NUCLEOTIDE SEQUENCE</scope>
    <source>
        <strain evidence="1">CL356</strain>
    </source>
</reference>
<evidence type="ECO:0000313" key="2">
    <source>
        <dbReference type="Proteomes" id="UP000789525"/>
    </source>
</evidence>
<gene>
    <name evidence="1" type="ORF">ACOLOM_LOCUS1148</name>
</gene>
<protein>
    <submittedName>
        <fullName evidence="1">16755_t:CDS:1</fullName>
    </submittedName>
</protein>
<organism evidence="1 2">
    <name type="scientific">Acaulospora colombiana</name>
    <dbReference type="NCBI Taxonomy" id="27376"/>
    <lineage>
        <taxon>Eukaryota</taxon>
        <taxon>Fungi</taxon>
        <taxon>Fungi incertae sedis</taxon>
        <taxon>Mucoromycota</taxon>
        <taxon>Glomeromycotina</taxon>
        <taxon>Glomeromycetes</taxon>
        <taxon>Diversisporales</taxon>
        <taxon>Acaulosporaceae</taxon>
        <taxon>Acaulospora</taxon>
    </lineage>
</organism>
<name>A0ACA9K9T9_9GLOM</name>
<comment type="caution">
    <text evidence="1">The sequence shown here is derived from an EMBL/GenBank/DDBJ whole genome shotgun (WGS) entry which is preliminary data.</text>
</comment>
<dbReference type="Proteomes" id="UP000789525">
    <property type="component" value="Unassembled WGS sequence"/>
</dbReference>
<keyword evidence="2" id="KW-1185">Reference proteome</keyword>
<accession>A0ACA9K9T9</accession>
<dbReference type="EMBL" id="CAJVPT010001318">
    <property type="protein sequence ID" value="CAG8460424.1"/>
    <property type="molecule type" value="Genomic_DNA"/>
</dbReference>